<comment type="catalytic activity">
    <reaction evidence="1">
        <text>ATP + protein L-histidine = ADP + protein N-phospho-L-histidine.</text>
        <dbReference type="EC" id="2.7.13.3"/>
    </reaction>
</comment>
<dbReference type="Pfam" id="PF02518">
    <property type="entry name" value="HATPase_c"/>
    <property type="match status" value="1"/>
</dbReference>
<evidence type="ECO:0000256" key="5">
    <source>
        <dbReference type="ARBA" id="ARBA00022741"/>
    </source>
</evidence>
<dbReference type="InterPro" id="IPR036890">
    <property type="entry name" value="HATPase_C_sf"/>
</dbReference>
<dbReference type="PRINTS" id="PR00344">
    <property type="entry name" value="BCTRLSENSOR"/>
</dbReference>
<dbReference type="Gene3D" id="3.30.565.10">
    <property type="entry name" value="Histidine kinase-like ATPase, C-terminal domain"/>
    <property type="match status" value="1"/>
</dbReference>
<gene>
    <name evidence="10" type="primary">cckA_23</name>
    <name evidence="10" type="ORF">E5S67_06075</name>
</gene>
<evidence type="ECO:0000256" key="3">
    <source>
        <dbReference type="ARBA" id="ARBA00022553"/>
    </source>
</evidence>
<keyword evidence="5" id="KW-0547">Nucleotide-binding</keyword>
<evidence type="ECO:0000256" key="2">
    <source>
        <dbReference type="ARBA" id="ARBA00012438"/>
    </source>
</evidence>
<dbReference type="EMBL" id="SRRZ01000200">
    <property type="protein sequence ID" value="NQE38290.1"/>
    <property type="molecule type" value="Genomic_DNA"/>
</dbReference>
<dbReference type="PANTHER" id="PTHR43065">
    <property type="entry name" value="SENSOR HISTIDINE KINASE"/>
    <property type="match status" value="1"/>
</dbReference>
<evidence type="ECO:0000256" key="1">
    <source>
        <dbReference type="ARBA" id="ARBA00000085"/>
    </source>
</evidence>
<evidence type="ECO:0000313" key="11">
    <source>
        <dbReference type="Proteomes" id="UP000702425"/>
    </source>
</evidence>
<evidence type="ECO:0000259" key="9">
    <source>
        <dbReference type="Pfam" id="PF02518"/>
    </source>
</evidence>
<evidence type="ECO:0000256" key="4">
    <source>
        <dbReference type="ARBA" id="ARBA00022679"/>
    </source>
</evidence>
<accession>A0ABX2D6K5</accession>
<reference evidence="10 11" key="1">
    <citation type="journal article" date="2020" name="Sci. Rep.">
        <title>A novel cyanobacterial geosmin producer, revising GeoA distribution and dispersion patterns in Bacteria.</title>
        <authorList>
            <person name="Churro C."/>
            <person name="Semedo-Aguiar A.P."/>
            <person name="Silva A.D."/>
            <person name="Pereira-Leal J.B."/>
            <person name="Leite R.B."/>
        </authorList>
    </citation>
    <scope>NUCLEOTIDE SEQUENCE [LARGE SCALE GENOMIC DNA]</scope>
    <source>
        <strain evidence="10 11">IPMA8</strain>
    </source>
</reference>
<dbReference type="EC" id="2.7.13.3" evidence="2"/>
<feature type="domain" description="Histidine kinase/HSP90-like ATPase" evidence="9">
    <location>
        <begin position="1"/>
        <end position="61"/>
    </location>
</feature>
<sequence>MTSEVRKRLFSPFFTTKPVGEGTGWGCSISYQIVVDKHGGDRRCLSQPDRGTEFAIEIPTRQSDRVKMKAS</sequence>
<dbReference type="Proteomes" id="UP000702425">
    <property type="component" value="Unassembled WGS sequence"/>
</dbReference>
<dbReference type="InterPro" id="IPR003594">
    <property type="entry name" value="HATPase_dom"/>
</dbReference>
<evidence type="ECO:0000256" key="8">
    <source>
        <dbReference type="ARBA" id="ARBA00023012"/>
    </source>
</evidence>
<keyword evidence="7" id="KW-0067">ATP-binding</keyword>
<keyword evidence="3" id="KW-0597">Phosphoprotein</keyword>
<name>A0ABX2D6K5_9CYAN</name>
<evidence type="ECO:0000256" key="7">
    <source>
        <dbReference type="ARBA" id="ARBA00022840"/>
    </source>
</evidence>
<evidence type="ECO:0000256" key="6">
    <source>
        <dbReference type="ARBA" id="ARBA00022777"/>
    </source>
</evidence>
<dbReference type="InterPro" id="IPR004358">
    <property type="entry name" value="Sig_transdc_His_kin-like_C"/>
</dbReference>
<dbReference type="RefSeq" id="WP_172192924.1">
    <property type="nucleotide sequence ID" value="NZ_CAWPPK010000114.1"/>
</dbReference>
<dbReference type="GO" id="GO:0016301">
    <property type="term" value="F:kinase activity"/>
    <property type="evidence" value="ECO:0007669"/>
    <property type="project" value="UniProtKB-KW"/>
</dbReference>
<protein>
    <recommendedName>
        <fullName evidence="2">histidine kinase</fullName>
        <ecNumber evidence="2">2.7.13.3</ecNumber>
    </recommendedName>
</protein>
<organism evidence="10 11">
    <name type="scientific">Microcoleus asticus IPMA8</name>
    <dbReference type="NCBI Taxonomy" id="2563858"/>
    <lineage>
        <taxon>Bacteria</taxon>
        <taxon>Bacillati</taxon>
        <taxon>Cyanobacteriota</taxon>
        <taxon>Cyanophyceae</taxon>
        <taxon>Oscillatoriophycideae</taxon>
        <taxon>Oscillatoriales</taxon>
        <taxon>Microcoleaceae</taxon>
        <taxon>Microcoleus</taxon>
        <taxon>Microcoleus asticus</taxon>
    </lineage>
</organism>
<comment type="caution">
    <text evidence="10">The sequence shown here is derived from an EMBL/GenBank/DDBJ whole genome shotgun (WGS) entry which is preliminary data.</text>
</comment>
<keyword evidence="8" id="KW-0902">Two-component regulatory system</keyword>
<dbReference type="SUPFAM" id="SSF55874">
    <property type="entry name" value="ATPase domain of HSP90 chaperone/DNA topoisomerase II/histidine kinase"/>
    <property type="match status" value="1"/>
</dbReference>
<proteinExistence type="predicted"/>
<keyword evidence="11" id="KW-1185">Reference proteome</keyword>
<dbReference type="PANTHER" id="PTHR43065:SF10">
    <property type="entry name" value="PEROXIDE STRESS-ACTIVATED HISTIDINE KINASE MAK3"/>
    <property type="match status" value="1"/>
</dbReference>
<keyword evidence="6 10" id="KW-0418">Kinase</keyword>
<keyword evidence="4" id="KW-0808">Transferase</keyword>
<evidence type="ECO:0000313" key="10">
    <source>
        <dbReference type="EMBL" id="NQE38290.1"/>
    </source>
</evidence>